<accession>A0A8A1L5E2</accession>
<organism evidence="2 3">
    <name type="scientific">Ajellomyces capsulatus (strain H88)</name>
    <name type="common">Darling's disease fungus</name>
    <name type="synonym">Histoplasma capsulatum</name>
    <dbReference type="NCBI Taxonomy" id="544711"/>
    <lineage>
        <taxon>Eukaryota</taxon>
        <taxon>Fungi</taxon>
        <taxon>Dikarya</taxon>
        <taxon>Ascomycota</taxon>
        <taxon>Pezizomycotina</taxon>
        <taxon>Eurotiomycetes</taxon>
        <taxon>Eurotiomycetidae</taxon>
        <taxon>Onygenales</taxon>
        <taxon>Ajellomycetaceae</taxon>
        <taxon>Histoplasma</taxon>
    </lineage>
</organism>
<dbReference type="VEuPathDB" id="FungiDB:I7I53_09999"/>
<evidence type="ECO:0000256" key="1">
    <source>
        <dbReference type="SAM" id="MobiDB-lite"/>
    </source>
</evidence>
<gene>
    <name evidence="2" type="ORF">I7I53_09999</name>
</gene>
<dbReference type="Proteomes" id="UP000663419">
    <property type="component" value="Chromosome 1"/>
</dbReference>
<protein>
    <submittedName>
        <fullName evidence="2">Cytochrome P450</fullName>
    </submittedName>
</protein>
<evidence type="ECO:0000313" key="2">
    <source>
        <dbReference type="EMBL" id="QSS49598.1"/>
    </source>
</evidence>
<feature type="compositionally biased region" description="Low complexity" evidence="1">
    <location>
        <begin position="8"/>
        <end position="23"/>
    </location>
</feature>
<sequence length="80" mass="8706">MRSLQAAGSSTYLDGSSGTSTTGPASLRRGQGPLPRARLSSRSSRRGWLTGAFRGRKPASRRRRRTRADCCVLASRAKRQ</sequence>
<feature type="compositionally biased region" description="Basic residues" evidence="1">
    <location>
        <begin position="54"/>
        <end position="66"/>
    </location>
</feature>
<dbReference type="AlphaFoldDB" id="A0A8A1L5E2"/>
<proteinExistence type="predicted"/>
<name>A0A8A1L5E2_AJEC8</name>
<reference evidence="2" key="1">
    <citation type="submission" date="2021-01" db="EMBL/GenBank/DDBJ databases">
        <title>Chromosome-level genome assembly of a human fungal pathogen reveals clustering of transcriptionally co-regulated genes.</title>
        <authorList>
            <person name="Voorhies M."/>
            <person name="Cohen S."/>
            <person name="Shea T.P."/>
            <person name="Petrus S."/>
            <person name="Munoz J.F."/>
            <person name="Poplawski S."/>
            <person name="Goldman W.E."/>
            <person name="Michael T."/>
            <person name="Cuomo C.A."/>
            <person name="Sil A."/>
            <person name="Beyhan S."/>
        </authorList>
    </citation>
    <scope>NUCLEOTIDE SEQUENCE</scope>
    <source>
        <strain evidence="2">H88</strain>
    </source>
</reference>
<evidence type="ECO:0000313" key="3">
    <source>
        <dbReference type="Proteomes" id="UP000663419"/>
    </source>
</evidence>
<feature type="region of interest" description="Disordered" evidence="1">
    <location>
        <begin position="1"/>
        <end position="80"/>
    </location>
</feature>
<dbReference type="EMBL" id="CP069102">
    <property type="protein sequence ID" value="QSS49598.1"/>
    <property type="molecule type" value="Genomic_DNA"/>
</dbReference>